<evidence type="ECO:0000313" key="5">
    <source>
        <dbReference type="EMBL" id="KUK43281.1"/>
    </source>
</evidence>
<gene>
    <name evidence="5" type="ORF">XD72_2340</name>
    <name evidence="6" type="ORF">XE07_1513</name>
</gene>
<dbReference type="GO" id="GO:0046125">
    <property type="term" value="P:pyrimidine deoxyribonucleoside metabolic process"/>
    <property type="evidence" value="ECO:0007669"/>
    <property type="project" value="InterPro"/>
</dbReference>
<dbReference type="SUPFAM" id="SSF47648">
    <property type="entry name" value="Nucleoside phosphorylase/phosphoribosyltransferase N-terminal domain"/>
    <property type="match status" value="1"/>
</dbReference>
<name>A0A101IIJ0_9EURY</name>
<comment type="caution">
    <text evidence="6">The sequence shown here is derived from an EMBL/GenBank/DDBJ whole genome shotgun (WGS) entry which is preliminary data.</text>
</comment>
<sequence>MILKAVFLGLEAGGKSVVIMNEDDAERLGVLSLGRVMVRFDQVVKTAIVSTSSEMISPGRIGVCKKVWWGLGLADGSEVEVEVAAFPDSIYFVRNKLAGRKLTYEEILEIVEDTVGEKLSDVEISAFVTALHSFGLDLDEATNLSLAMIRTGRTMKLDGGPIVDKHSIGGVPGDKTTLLVVPIVAAAGLLIPKSSSRAITSPAGTADRAEVLMDVGLGLDEMRDVVEKTGGCIVWGGSVHLAPADDIFVRIEYPLSIDPLLLPSIMSKKKAVGADLLVVDIPTGRGAKVKTIGEADLLAKDFMEIGSRLGIRVQCAVTYGEQPIGSAIGPSLEAREALETLMNRSHAFDVAEKATAVAGTILEMAGKADGKALAREILRSGRAEEKMREIIEAQGGNSEIRPEDMAVGDQRFTVRSENRGHVLWINNSSMAEVARFAGCPKDQGAGILLSKKIGDSVEVGDPLFTIFAERGGNLQRALERLEGLRVMGVGDRMEMLIHEVKERPVPKRSFTLDR</sequence>
<evidence type="ECO:0000313" key="6">
    <source>
        <dbReference type="EMBL" id="KUK95885.1"/>
    </source>
</evidence>
<evidence type="ECO:0000313" key="8">
    <source>
        <dbReference type="Proteomes" id="UP000057043"/>
    </source>
</evidence>
<dbReference type="SUPFAM" id="SSF54680">
    <property type="entry name" value="Pyrimidine nucleoside phosphorylase C-terminal domain"/>
    <property type="match status" value="1"/>
</dbReference>
<dbReference type="AlphaFoldDB" id="A0A101IIJ0"/>
<dbReference type="GO" id="GO:0006196">
    <property type="term" value="P:AMP catabolic process"/>
    <property type="evidence" value="ECO:0007669"/>
    <property type="project" value="TreeGrafter"/>
</dbReference>
<evidence type="ECO:0000256" key="3">
    <source>
        <dbReference type="NCBIfam" id="TIGR03327"/>
    </source>
</evidence>
<dbReference type="GO" id="GO:0016763">
    <property type="term" value="F:pentosyltransferase activity"/>
    <property type="evidence" value="ECO:0007669"/>
    <property type="project" value="InterPro"/>
</dbReference>
<dbReference type="Pfam" id="PF02885">
    <property type="entry name" value="Glycos_trans_3N"/>
    <property type="match status" value="1"/>
</dbReference>
<keyword evidence="2" id="KW-0808">Transferase</keyword>
<keyword evidence="1" id="KW-0328">Glycosyltransferase</keyword>
<dbReference type="Pfam" id="PF07831">
    <property type="entry name" value="PYNP_C"/>
    <property type="match status" value="1"/>
</dbReference>
<dbReference type="Gene3D" id="2.40.40.20">
    <property type="match status" value="1"/>
</dbReference>
<evidence type="ECO:0000256" key="1">
    <source>
        <dbReference type="ARBA" id="ARBA00022676"/>
    </source>
</evidence>
<dbReference type="InterPro" id="IPR013102">
    <property type="entry name" value="PYNP_C"/>
</dbReference>
<dbReference type="PATRIC" id="fig|301375.6.peg.677"/>
<proteinExistence type="predicted"/>
<dbReference type="EMBL" id="LGFT01000093">
    <property type="protein sequence ID" value="KUK43281.1"/>
    <property type="molecule type" value="Genomic_DNA"/>
</dbReference>
<dbReference type="Gene3D" id="3.40.1030.10">
    <property type="entry name" value="Nucleoside phosphorylase/phosphoribosyltransferase catalytic domain"/>
    <property type="match status" value="1"/>
</dbReference>
<accession>A0A101IIJ0</accession>
<dbReference type="EMBL" id="LGHB01000024">
    <property type="protein sequence ID" value="KUK95885.1"/>
    <property type="molecule type" value="Genomic_DNA"/>
</dbReference>
<dbReference type="InterPro" id="IPR000053">
    <property type="entry name" value="Thymidine/pyrmidine_PPase"/>
</dbReference>
<dbReference type="GO" id="GO:0004645">
    <property type="term" value="F:1,4-alpha-oligoglucan phosphorylase activity"/>
    <property type="evidence" value="ECO:0007669"/>
    <property type="project" value="InterPro"/>
</dbReference>
<dbReference type="SUPFAM" id="SSF52418">
    <property type="entry name" value="Nucleoside phosphorylase/phosphoribosyltransferase catalytic domain"/>
    <property type="match status" value="1"/>
</dbReference>
<evidence type="ECO:0000256" key="2">
    <source>
        <dbReference type="ARBA" id="ARBA00022679"/>
    </source>
</evidence>
<protein>
    <recommendedName>
        <fullName evidence="3">AMP phosphorylase</fullName>
        <ecNumber evidence="3">2.4.2.57</ecNumber>
    </recommendedName>
</protein>
<dbReference type="InterPro" id="IPR017713">
    <property type="entry name" value="AMP_phosphorylase"/>
</dbReference>
<dbReference type="Gene3D" id="3.90.1170.30">
    <property type="entry name" value="Pyrimidine nucleoside phosphorylase-like, C-terminal domain"/>
    <property type="match status" value="1"/>
</dbReference>
<feature type="domain" description="Pyrimidine nucleoside phosphorylase C-terminal" evidence="4">
    <location>
        <begin position="421"/>
        <end position="487"/>
    </location>
</feature>
<dbReference type="Gene3D" id="1.20.970.50">
    <property type="match status" value="1"/>
</dbReference>
<dbReference type="InterPro" id="IPR036320">
    <property type="entry name" value="Glycosyl_Trfase_fam3_N_dom_sf"/>
</dbReference>
<dbReference type="InterPro" id="IPR017459">
    <property type="entry name" value="Glycosyl_Trfase_fam3_N_dom"/>
</dbReference>
<dbReference type="PANTHER" id="PTHR10515">
    <property type="entry name" value="THYMIDINE PHOSPHORYLASE"/>
    <property type="match status" value="1"/>
</dbReference>
<dbReference type="Proteomes" id="UP000053961">
    <property type="component" value="Unassembled WGS sequence"/>
</dbReference>
<dbReference type="GO" id="GO:0005829">
    <property type="term" value="C:cytosol"/>
    <property type="evidence" value="ECO:0007669"/>
    <property type="project" value="TreeGrafter"/>
</dbReference>
<dbReference type="PANTHER" id="PTHR10515:SF0">
    <property type="entry name" value="THYMIDINE PHOSPHORYLASE"/>
    <property type="match status" value="1"/>
</dbReference>
<dbReference type="GO" id="GO:0006206">
    <property type="term" value="P:pyrimidine nucleobase metabolic process"/>
    <property type="evidence" value="ECO:0007669"/>
    <property type="project" value="InterPro"/>
</dbReference>
<evidence type="ECO:0000313" key="7">
    <source>
        <dbReference type="Proteomes" id="UP000053961"/>
    </source>
</evidence>
<evidence type="ECO:0000259" key="4">
    <source>
        <dbReference type="SMART" id="SM00941"/>
    </source>
</evidence>
<dbReference type="Proteomes" id="UP000057043">
    <property type="component" value="Unassembled WGS sequence"/>
</dbReference>
<dbReference type="EC" id="2.4.2.57" evidence="3"/>
<dbReference type="InterPro" id="IPR000312">
    <property type="entry name" value="Glycosyl_Trfase_fam3"/>
</dbReference>
<organism evidence="6 7">
    <name type="scientific">Methanothrix harundinacea</name>
    <dbReference type="NCBI Taxonomy" id="301375"/>
    <lineage>
        <taxon>Archaea</taxon>
        <taxon>Methanobacteriati</taxon>
        <taxon>Methanobacteriota</taxon>
        <taxon>Stenosarchaea group</taxon>
        <taxon>Methanomicrobia</taxon>
        <taxon>Methanotrichales</taxon>
        <taxon>Methanotrichaceae</taxon>
        <taxon>Methanothrix</taxon>
    </lineage>
</organism>
<dbReference type="InterPro" id="IPR035902">
    <property type="entry name" value="Nuc_phospho_transferase"/>
</dbReference>
<reference evidence="6" key="1">
    <citation type="journal article" date="2015" name="MBio">
        <title>Genome-resolved metagenomic analysis reveals roles for candidate phyla and other microbial community members in biogeochemical transformations in oil reservoirs.</title>
        <authorList>
            <person name="Hu P."/>
            <person name="Tom L."/>
            <person name="Singh A."/>
            <person name="Thomas B.C."/>
            <person name="Baker B.J."/>
            <person name="Piceno Y.M."/>
            <person name="Andersen G.L."/>
            <person name="Banfield J.F."/>
        </authorList>
    </citation>
    <scope>NUCLEOTIDE SEQUENCE [LARGE SCALE GENOMIC DNA]</scope>
    <source>
        <strain evidence="6">56_747</strain>
    </source>
</reference>
<dbReference type="Pfam" id="PF00591">
    <property type="entry name" value="Glycos_transf_3"/>
    <property type="match status" value="1"/>
</dbReference>
<dbReference type="NCBIfam" id="NF003338">
    <property type="entry name" value="PRK04350.1"/>
    <property type="match status" value="1"/>
</dbReference>
<dbReference type="InterPro" id="IPR036566">
    <property type="entry name" value="PYNP-like_C_sf"/>
</dbReference>
<dbReference type="NCBIfam" id="TIGR03327">
    <property type="entry name" value="AMP_phos"/>
    <property type="match status" value="1"/>
</dbReference>
<reference evidence="7 8" key="2">
    <citation type="journal article" date="2015" name="MBio">
        <title>Genome-Resolved Metagenomic Analysis Reveals Roles for Candidate Phyla and Other Microbial Community Members in Biogeochemical Transformations in Oil Reservoirs.</title>
        <authorList>
            <person name="Hu P."/>
            <person name="Tom L."/>
            <person name="Singh A."/>
            <person name="Thomas B.C."/>
            <person name="Baker B.J."/>
            <person name="Piceno Y.M."/>
            <person name="Andersen G.L."/>
            <person name="Banfield J.F."/>
        </authorList>
    </citation>
    <scope>NUCLEOTIDE SEQUENCE [LARGE SCALE GENOMIC DNA]</scope>
    <source>
        <strain evidence="5">57_489</strain>
    </source>
</reference>
<dbReference type="SMART" id="SM00941">
    <property type="entry name" value="PYNP_C"/>
    <property type="match status" value="1"/>
</dbReference>
<dbReference type="NCBIfam" id="TIGR02645">
    <property type="entry name" value="ARCH_P_rylase"/>
    <property type="match status" value="1"/>
</dbReference>
<dbReference type="InterPro" id="IPR013466">
    <property type="entry name" value="Thymidine/AMP_Pase"/>
</dbReference>